<dbReference type="GO" id="GO:0016020">
    <property type="term" value="C:membrane"/>
    <property type="evidence" value="ECO:0007669"/>
    <property type="project" value="InterPro"/>
</dbReference>
<dbReference type="InterPro" id="IPR009056">
    <property type="entry name" value="Cyt_c-like_dom"/>
</dbReference>
<feature type="domain" description="Cytochrome c" evidence="10">
    <location>
        <begin position="53"/>
        <end position="128"/>
    </location>
</feature>
<evidence type="ECO:0000256" key="2">
    <source>
        <dbReference type="ARBA" id="ARBA00022617"/>
    </source>
</evidence>
<name>A0A1H1BD61_9BACI</name>
<gene>
    <name evidence="11" type="ORF">SAMN05216231_1689</name>
</gene>
<keyword evidence="2 6" id="KW-0349">Heme</keyword>
<feature type="binding site" description="axial binding residue" evidence="7">
    <location>
        <position position="107"/>
    </location>
    <ligand>
        <name>heme c</name>
        <dbReference type="ChEBI" id="CHEBI:61717"/>
    </ligand>
    <ligandPart>
        <name>Fe</name>
        <dbReference type="ChEBI" id="CHEBI:18248"/>
    </ligandPart>
</feature>
<dbReference type="STRING" id="553311.SAMN05216231_1689"/>
<dbReference type="Proteomes" id="UP000199444">
    <property type="component" value="Unassembled WGS sequence"/>
</dbReference>
<evidence type="ECO:0000256" key="7">
    <source>
        <dbReference type="PIRSR" id="PIRSR000025-2"/>
    </source>
</evidence>
<dbReference type="GO" id="GO:0020037">
    <property type="term" value="F:heme binding"/>
    <property type="evidence" value="ECO:0007669"/>
    <property type="project" value="InterPro"/>
</dbReference>
<dbReference type="InterPro" id="IPR051811">
    <property type="entry name" value="Cytochrome_c550/c551-like"/>
</dbReference>
<organism evidence="11 12">
    <name type="scientific">Virgibacillus salinus</name>
    <dbReference type="NCBI Taxonomy" id="553311"/>
    <lineage>
        <taxon>Bacteria</taxon>
        <taxon>Bacillati</taxon>
        <taxon>Bacillota</taxon>
        <taxon>Bacilli</taxon>
        <taxon>Bacillales</taxon>
        <taxon>Bacillaceae</taxon>
        <taxon>Virgibacillus</taxon>
    </lineage>
</organism>
<dbReference type="PANTHER" id="PTHR37823:SF4">
    <property type="entry name" value="MENAQUINOL-CYTOCHROME C REDUCTASE CYTOCHROME B_C SUBUNIT"/>
    <property type="match status" value="1"/>
</dbReference>
<protein>
    <submittedName>
        <fullName evidence="11">Cytochrome c551/cytochrome c550</fullName>
    </submittedName>
</protein>
<evidence type="ECO:0000313" key="11">
    <source>
        <dbReference type="EMBL" id="SDQ49326.1"/>
    </source>
</evidence>
<feature type="binding site" description="covalent" evidence="6">
    <location>
        <position position="66"/>
    </location>
    <ligand>
        <name>heme c</name>
        <dbReference type="ChEBI" id="CHEBI:61717"/>
    </ligand>
</feature>
<feature type="binding site" description="covalent" evidence="6">
    <location>
        <position position="69"/>
    </location>
    <ligand>
        <name>heme c</name>
        <dbReference type="ChEBI" id="CHEBI:61717"/>
    </ligand>
</feature>
<dbReference type="AlphaFoldDB" id="A0A1H1BD61"/>
<evidence type="ECO:0000256" key="1">
    <source>
        <dbReference type="ARBA" id="ARBA00022448"/>
    </source>
</evidence>
<dbReference type="InterPro" id="IPR054780">
    <property type="entry name" value="Cytochro_C550_firm"/>
</dbReference>
<keyword evidence="5 7" id="KW-0408">Iron</keyword>
<keyword evidence="9" id="KW-0472">Membrane</keyword>
<keyword evidence="12" id="KW-1185">Reference proteome</keyword>
<evidence type="ECO:0000256" key="8">
    <source>
        <dbReference type="SAM" id="MobiDB-lite"/>
    </source>
</evidence>
<dbReference type="NCBIfam" id="NF045773">
    <property type="entry name" value="cytochro_C550"/>
    <property type="match status" value="1"/>
</dbReference>
<evidence type="ECO:0000313" key="12">
    <source>
        <dbReference type="Proteomes" id="UP000199444"/>
    </source>
</evidence>
<keyword evidence="3 7" id="KW-0479">Metal-binding</keyword>
<dbReference type="GO" id="GO:0005506">
    <property type="term" value="F:iron ion binding"/>
    <property type="evidence" value="ECO:0007669"/>
    <property type="project" value="InterPro"/>
</dbReference>
<feature type="transmembrane region" description="Helical" evidence="9">
    <location>
        <begin position="6"/>
        <end position="28"/>
    </location>
</feature>
<comment type="PTM">
    <text evidence="6">Binds 1 heme c group covalently per subunit.</text>
</comment>
<dbReference type="Pfam" id="PF13442">
    <property type="entry name" value="Cytochrome_CBB3"/>
    <property type="match status" value="1"/>
</dbReference>
<feature type="compositionally biased region" description="Basic and acidic residues" evidence="8">
    <location>
        <begin position="33"/>
        <end position="51"/>
    </location>
</feature>
<dbReference type="PANTHER" id="PTHR37823">
    <property type="entry name" value="CYTOCHROME C-553-LIKE"/>
    <property type="match status" value="1"/>
</dbReference>
<keyword evidence="1" id="KW-0813">Transport</keyword>
<keyword evidence="9" id="KW-0812">Transmembrane</keyword>
<proteinExistence type="predicted"/>
<accession>A0A1H1BD61</accession>
<feature type="binding site" description="axial binding residue" evidence="7">
    <location>
        <position position="70"/>
    </location>
    <ligand>
        <name>heme c</name>
        <dbReference type="ChEBI" id="CHEBI:61717"/>
    </ligand>
    <ligandPart>
        <name>Fe</name>
        <dbReference type="ChEBI" id="CHEBI:18248"/>
    </ligandPart>
</feature>
<evidence type="ECO:0000256" key="3">
    <source>
        <dbReference type="ARBA" id="ARBA00022723"/>
    </source>
</evidence>
<evidence type="ECO:0000256" key="5">
    <source>
        <dbReference type="ARBA" id="ARBA00023004"/>
    </source>
</evidence>
<feature type="region of interest" description="Disordered" evidence="8">
    <location>
        <begin position="33"/>
        <end position="63"/>
    </location>
</feature>
<dbReference type="PIRSF" id="PIRSF000025">
    <property type="entry name" value="Cytc_Bsub_c550"/>
    <property type="match status" value="1"/>
</dbReference>
<evidence type="ECO:0000256" key="4">
    <source>
        <dbReference type="ARBA" id="ARBA00022982"/>
    </source>
</evidence>
<dbReference type="GO" id="GO:0009055">
    <property type="term" value="F:electron transfer activity"/>
    <property type="evidence" value="ECO:0007669"/>
    <property type="project" value="InterPro"/>
</dbReference>
<dbReference type="PROSITE" id="PS51007">
    <property type="entry name" value="CYTC"/>
    <property type="match status" value="1"/>
</dbReference>
<keyword evidence="9" id="KW-1133">Transmembrane helix</keyword>
<dbReference type="InterPro" id="IPR036909">
    <property type="entry name" value="Cyt_c-like_dom_sf"/>
</dbReference>
<dbReference type="Gene3D" id="1.10.760.10">
    <property type="entry name" value="Cytochrome c-like domain"/>
    <property type="match status" value="1"/>
</dbReference>
<evidence type="ECO:0000259" key="10">
    <source>
        <dbReference type="PROSITE" id="PS51007"/>
    </source>
</evidence>
<evidence type="ECO:0000256" key="9">
    <source>
        <dbReference type="SAM" id="Phobius"/>
    </source>
</evidence>
<dbReference type="RefSeq" id="WP_092492540.1">
    <property type="nucleotide sequence ID" value="NZ_FNKD01000002.1"/>
</dbReference>
<keyword evidence="4" id="KW-0249">Electron transport</keyword>
<dbReference type="InterPro" id="IPR012218">
    <property type="entry name" value="Cyt_c_BACSU-c550-type"/>
</dbReference>
<dbReference type="SUPFAM" id="SSF46626">
    <property type="entry name" value="Cytochrome c"/>
    <property type="match status" value="1"/>
</dbReference>
<sequence>MKKNPVIPYATIAVIGILLVVVISFVGLDQRQTIEEKEKNGGENTEEKSQEGETTSDPSKVFESNCASCHGADLSGGMGPALNKVGSKYSQEEIREIIKTGFPDAGMQGNIIQGEKADAVAKWLSEQK</sequence>
<dbReference type="EMBL" id="FNKD01000002">
    <property type="protein sequence ID" value="SDQ49326.1"/>
    <property type="molecule type" value="Genomic_DNA"/>
</dbReference>
<reference evidence="11 12" key="1">
    <citation type="submission" date="2016-10" db="EMBL/GenBank/DDBJ databases">
        <authorList>
            <person name="de Groot N.N."/>
        </authorList>
    </citation>
    <scope>NUCLEOTIDE SEQUENCE [LARGE SCALE GENOMIC DNA]</scope>
    <source>
        <strain evidence="11 12">CGMCC 1.10449</strain>
    </source>
</reference>
<evidence type="ECO:0000256" key="6">
    <source>
        <dbReference type="PIRSR" id="PIRSR000025-1"/>
    </source>
</evidence>